<dbReference type="HOGENOM" id="CLU_083824_1_0_6"/>
<evidence type="ECO:0000313" key="4">
    <source>
        <dbReference type="EMBL" id="EON90908.1"/>
    </source>
</evidence>
<protein>
    <submittedName>
        <fullName evidence="4">ABC-type amino acid transport/signal transduction system, periplasmic domain protein</fullName>
    </submittedName>
</protein>
<dbReference type="InterPro" id="IPR001638">
    <property type="entry name" value="Solute-binding_3/MltF_N"/>
</dbReference>
<dbReference type="SUPFAM" id="SSF53850">
    <property type="entry name" value="Periplasmic binding protein-like II"/>
    <property type="match status" value="1"/>
</dbReference>
<comment type="caution">
    <text evidence="4">The sequence shown here is derived from an EMBL/GenBank/DDBJ whole genome shotgun (WGS) entry which is preliminary data.</text>
</comment>
<organism evidence="4 5">
    <name type="scientific">Marinobacter lipolyticus SM19</name>
    <dbReference type="NCBI Taxonomy" id="1318628"/>
    <lineage>
        <taxon>Bacteria</taxon>
        <taxon>Pseudomonadati</taxon>
        <taxon>Pseudomonadota</taxon>
        <taxon>Gammaproteobacteria</taxon>
        <taxon>Pseudomonadales</taxon>
        <taxon>Marinobacteraceae</taxon>
        <taxon>Marinobacter</taxon>
    </lineage>
</organism>
<dbReference type="PATRIC" id="fig|1318628.3.peg.3210"/>
<gene>
    <name evidence="4" type="ORF">MARLIPOL_16054</name>
</gene>
<proteinExistence type="inferred from homology"/>
<name>R8AX37_9GAMM</name>
<dbReference type="Proteomes" id="UP000016540">
    <property type="component" value="Unassembled WGS sequence"/>
</dbReference>
<dbReference type="EMBL" id="ASAD01000021">
    <property type="protein sequence ID" value="EON90908.1"/>
    <property type="molecule type" value="Genomic_DNA"/>
</dbReference>
<dbReference type="Pfam" id="PF00497">
    <property type="entry name" value="SBP_bac_3"/>
    <property type="match status" value="1"/>
</dbReference>
<dbReference type="SMART" id="SM00062">
    <property type="entry name" value="PBPb"/>
    <property type="match status" value="1"/>
</dbReference>
<keyword evidence="2" id="KW-0732">Signal</keyword>
<dbReference type="STRING" id="1318628.MARLIPOL_16054"/>
<evidence type="ECO:0000313" key="5">
    <source>
        <dbReference type="Proteomes" id="UP000016540"/>
    </source>
</evidence>
<evidence type="ECO:0000259" key="3">
    <source>
        <dbReference type="SMART" id="SM00062"/>
    </source>
</evidence>
<comment type="similarity">
    <text evidence="1">Belongs to the bacterial solute-binding protein 3 family.</text>
</comment>
<dbReference type="PANTHER" id="PTHR35936:SF25">
    <property type="entry name" value="ABC TRANSPORTER SUBSTRATE-BINDING PROTEIN"/>
    <property type="match status" value="1"/>
</dbReference>
<feature type="domain" description="Solute-binding protein family 3/N-terminal" evidence="3">
    <location>
        <begin position="3"/>
        <end position="197"/>
    </location>
</feature>
<accession>R8AX37</accession>
<evidence type="ECO:0000256" key="2">
    <source>
        <dbReference type="ARBA" id="ARBA00022729"/>
    </source>
</evidence>
<reference evidence="4 5" key="1">
    <citation type="journal article" date="2013" name="Genome Announc.">
        <title>Draft Genome Sequence of the Moderately Halophilic Bacterium Marinobacter lipolyticus Strain SM19.</title>
        <authorList>
            <person name="Papke R.T."/>
            <person name="de la Haba R.R."/>
            <person name="Infante-Dominguez C."/>
            <person name="Perez D."/>
            <person name="Sanchez-Porro C."/>
            <person name="Lapierre P."/>
            <person name="Ventosa A."/>
        </authorList>
    </citation>
    <scope>NUCLEOTIDE SEQUENCE [LARGE SCALE GENOMIC DNA]</scope>
    <source>
        <strain evidence="4 5">SM19</strain>
    </source>
</reference>
<sequence>MWDVVTLIADRIGYEVVPEQIPRKRVDTMLLEGYIDATSRAIEWTDNPEQFLFTDSIVEVEEVVFIPADSDLTYQTTEDLFSRTVVTHLGYFYPLLESHFQSGAIKRFDVSRDRDMFTFLLHGNRFDAAIADRLVGQWILRNEGWREDFRISKESLTNYGFRLMLRKDWTAFARLFNAELANIRANGELEAILSQYR</sequence>
<evidence type="ECO:0000256" key="1">
    <source>
        <dbReference type="ARBA" id="ARBA00010333"/>
    </source>
</evidence>
<dbReference type="eggNOG" id="COG0834">
    <property type="taxonomic scope" value="Bacteria"/>
</dbReference>
<keyword evidence="5" id="KW-1185">Reference proteome</keyword>
<dbReference type="Gene3D" id="3.40.190.10">
    <property type="entry name" value="Periplasmic binding protein-like II"/>
    <property type="match status" value="2"/>
</dbReference>
<dbReference type="PANTHER" id="PTHR35936">
    <property type="entry name" value="MEMBRANE-BOUND LYTIC MUREIN TRANSGLYCOSYLASE F"/>
    <property type="match status" value="1"/>
</dbReference>
<dbReference type="AlphaFoldDB" id="R8AX37"/>